<evidence type="ECO:0000256" key="1">
    <source>
        <dbReference type="SAM" id="Phobius"/>
    </source>
</evidence>
<dbReference type="RefSeq" id="WP_129752130.1">
    <property type="nucleotide sequence ID" value="NZ_JUIW01000011.1"/>
</dbReference>
<name>A0A444W695_9FLAO</name>
<keyword evidence="1" id="KW-0472">Membrane</keyword>
<proteinExistence type="predicted"/>
<dbReference type="AlphaFoldDB" id="A0A444W695"/>
<keyword evidence="1" id="KW-1133">Transmembrane helix</keyword>
<reference evidence="2 3" key="1">
    <citation type="submission" date="2014-12" db="EMBL/GenBank/DDBJ databases">
        <title>Genome sequence of Flavobacterium beibuense RSKm HC5.</title>
        <authorList>
            <person name="Kim J.F."/>
            <person name="Song J.Y."/>
            <person name="Kwak M.-J."/>
            <person name="Lee S.-W."/>
        </authorList>
    </citation>
    <scope>NUCLEOTIDE SEQUENCE [LARGE SCALE GENOMIC DNA]</scope>
    <source>
        <strain evidence="2 3">RSKm HC5</strain>
    </source>
</reference>
<keyword evidence="1" id="KW-0812">Transmembrane</keyword>
<feature type="transmembrane region" description="Helical" evidence="1">
    <location>
        <begin position="6"/>
        <end position="23"/>
    </location>
</feature>
<evidence type="ECO:0000313" key="2">
    <source>
        <dbReference type="EMBL" id="RYJ41303.1"/>
    </source>
</evidence>
<protein>
    <submittedName>
        <fullName evidence="2">Uncharacterized protein</fullName>
    </submittedName>
</protein>
<organism evidence="2 3">
    <name type="scientific">Flavobacterium beibuense</name>
    <dbReference type="NCBI Taxonomy" id="657326"/>
    <lineage>
        <taxon>Bacteria</taxon>
        <taxon>Pseudomonadati</taxon>
        <taxon>Bacteroidota</taxon>
        <taxon>Flavobacteriia</taxon>
        <taxon>Flavobacteriales</taxon>
        <taxon>Flavobacteriaceae</taxon>
        <taxon>Flavobacterium</taxon>
    </lineage>
</organism>
<dbReference type="Proteomes" id="UP000289775">
    <property type="component" value="Unassembled WGS sequence"/>
</dbReference>
<evidence type="ECO:0000313" key="3">
    <source>
        <dbReference type="Proteomes" id="UP000289775"/>
    </source>
</evidence>
<comment type="caution">
    <text evidence="2">The sequence shown here is derived from an EMBL/GenBank/DDBJ whole genome shotgun (WGS) entry which is preliminary data.</text>
</comment>
<gene>
    <name evidence="2" type="ORF">NU09_3046</name>
</gene>
<dbReference type="OrthoDB" id="1524706at2"/>
<accession>A0A444W695</accession>
<dbReference type="EMBL" id="JUIW01000011">
    <property type="protein sequence ID" value="RYJ41303.1"/>
    <property type="molecule type" value="Genomic_DNA"/>
</dbReference>
<sequence>MELGTTIIGGILVLLCIIPIVIVSNNRKKKDKLTLKALYDFAENESCKIGYHDIWLNAAIGIDKDNKVLFFLKGNHKEHYIKKVDLEEIRACNVLPLDGMDKAERIEKLELALFPQTKSEPAILLEFYSADVSMQLADELMIARKWDKLINQMV</sequence>
<keyword evidence="3" id="KW-1185">Reference proteome</keyword>